<dbReference type="InterPro" id="IPR036567">
    <property type="entry name" value="RHF-like"/>
</dbReference>
<evidence type="ECO:0000313" key="1">
    <source>
        <dbReference type="EMBL" id="MEN3068860.1"/>
    </source>
</evidence>
<dbReference type="SUPFAM" id="SSF69754">
    <property type="entry name" value="Ribosome binding protein Y (YfiA homologue)"/>
    <property type="match status" value="1"/>
</dbReference>
<organism evidence="1 2">
    <name type="scientific">Uliginosibacterium sediminicola</name>
    <dbReference type="NCBI Taxonomy" id="2024550"/>
    <lineage>
        <taxon>Bacteria</taxon>
        <taxon>Pseudomonadati</taxon>
        <taxon>Pseudomonadota</taxon>
        <taxon>Betaproteobacteria</taxon>
        <taxon>Rhodocyclales</taxon>
        <taxon>Zoogloeaceae</taxon>
        <taxon>Uliginosibacterium</taxon>
    </lineage>
</organism>
<gene>
    <name evidence="1" type="ORF">ABDB84_10240</name>
</gene>
<dbReference type="Proteomes" id="UP001410394">
    <property type="component" value="Unassembled WGS sequence"/>
</dbReference>
<sequence length="119" mass="13420">MQIELHTTDLSLSEAIREYIDRRTGFAFSRVQDRVRRVAIHLSDINGPRGGIDKRCSVQVHLRSAPSVIVEEADADVYVLLDRALARAGRVVTKRIERSHSLQRVRQASLDVAMTDGRV</sequence>
<dbReference type="RefSeq" id="WP_345919629.1">
    <property type="nucleotide sequence ID" value="NZ_JBDIVE010000004.1"/>
</dbReference>
<comment type="caution">
    <text evidence="1">The sequence shown here is derived from an EMBL/GenBank/DDBJ whole genome shotgun (WGS) entry which is preliminary data.</text>
</comment>
<reference evidence="1 2" key="1">
    <citation type="journal article" date="2018" name="Int. J. Syst. Evol. Microbiol.">
        <title>Uliginosibacterium sediminicola sp. nov., isolated from freshwater sediment.</title>
        <authorList>
            <person name="Hwang W.M."/>
            <person name="Kim S.M."/>
            <person name="Kang K."/>
            <person name="Ahn T.Y."/>
        </authorList>
    </citation>
    <scope>NUCLEOTIDE SEQUENCE [LARGE SCALE GENOMIC DNA]</scope>
    <source>
        <strain evidence="1 2">M1-21</strain>
    </source>
</reference>
<keyword evidence="2" id="KW-1185">Reference proteome</keyword>
<protein>
    <submittedName>
        <fullName evidence="1">HPF/RaiA family ribosome-associated protein</fullName>
    </submittedName>
</protein>
<dbReference type="Pfam" id="PF02482">
    <property type="entry name" value="Ribosomal_S30AE"/>
    <property type="match status" value="1"/>
</dbReference>
<accession>A0ABU9YYR1</accession>
<dbReference type="EMBL" id="JBDIVE010000004">
    <property type="protein sequence ID" value="MEN3068860.1"/>
    <property type="molecule type" value="Genomic_DNA"/>
</dbReference>
<dbReference type="InterPro" id="IPR003489">
    <property type="entry name" value="RHF/RaiA"/>
</dbReference>
<dbReference type="Gene3D" id="3.30.160.100">
    <property type="entry name" value="Ribosome hibernation promotion factor-like"/>
    <property type="match status" value="1"/>
</dbReference>
<name>A0ABU9YYR1_9RHOO</name>
<evidence type="ECO:0000313" key="2">
    <source>
        <dbReference type="Proteomes" id="UP001410394"/>
    </source>
</evidence>
<proteinExistence type="predicted"/>